<evidence type="ECO:0000313" key="3">
    <source>
        <dbReference type="EMBL" id="RCH84879.1"/>
    </source>
</evidence>
<keyword evidence="4" id="KW-1185">Reference proteome</keyword>
<feature type="non-terminal residue" evidence="3">
    <location>
        <position position="1"/>
    </location>
</feature>
<proteinExistence type="predicted"/>
<dbReference type="EMBL" id="PJQM01004320">
    <property type="protein sequence ID" value="RCH84879.1"/>
    <property type="molecule type" value="Genomic_DNA"/>
</dbReference>
<keyword evidence="1" id="KW-0175">Coiled coil</keyword>
<feature type="region of interest" description="Disordered" evidence="2">
    <location>
        <begin position="1"/>
        <end position="20"/>
    </location>
</feature>
<dbReference type="AlphaFoldDB" id="A0A367J4V2"/>
<reference evidence="3 4" key="1">
    <citation type="journal article" date="2018" name="G3 (Bethesda)">
        <title>Phylogenetic and Phylogenomic Definition of Rhizopus Species.</title>
        <authorList>
            <person name="Gryganskyi A.P."/>
            <person name="Golan J."/>
            <person name="Dolatabadi S."/>
            <person name="Mondo S."/>
            <person name="Robb S."/>
            <person name="Idnurm A."/>
            <person name="Muszewska A."/>
            <person name="Steczkiewicz K."/>
            <person name="Masonjones S."/>
            <person name="Liao H.L."/>
            <person name="Gajdeczka M.T."/>
            <person name="Anike F."/>
            <person name="Vuek A."/>
            <person name="Anishchenko I.M."/>
            <person name="Voigt K."/>
            <person name="de Hoog G.S."/>
            <person name="Smith M.E."/>
            <person name="Heitman J."/>
            <person name="Vilgalys R."/>
            <person name="Stajich J.E."/>
        </authorList>
    </citation>
    <scope>NUCLEOTIDE SEQUENCE [LARGE SCALE GENOMIC DNA]</scope>
    <source>
        <strain evidence="3 4">LSU 92-RS-03</strain>
    </source>
</reference>
<evidence type="ECO:0000313" key="4">
    <source>
        <dbReference type="Proteomes" id="UP000253551"/>
    </source>
</evidence>
<dbReference type="OrthoDB" id="2288305at2759"/>
<evidence type="ECO:0000256" key="2">
    <source>
        <dbReference type="SAM" id="MobiDB-lite"/>
    </source>
</evidence>
<feature type="coiled-coil region" evidence="1">
    <location>
        <begin position="216"/>
        <end position="277"/>
    </location>
</feature>
<comment type="caution">
    <text evidence="3">The sequence shown here is derived from an EMBL/GenBank/DDBJ whole genome shotgun (WGS) entry which is preliminary data.</text>
</comment>
<gene>
    <name evidence="3" type="ORF">CU098_003028</name>
</gene>
<accession>A0A367J4V2</accession>
<dbReference type="Proteomes" id="UP000253551">
    <property type="component" value="Unassembled WGS sequence"/>
</dbReference>
<protein>
    <submittedName>
        <fullName evidence="3">Uncharacterized protein</fullName>
    </submittedName>
</protein>
<sequence>PNKEEIVTGPSFATTQSNEVEDKQNTWAVSQCVKADSQTDSQADLVEKYKELIGLAMNGYNSAGLYLSIGPNYLYDNRRQSHEIFLELLRKAVKSSADPIQIEYVYLCITDDGCFDCRKDKWRTVSEEGIDLFMKRQLEKFKNNSSQLLELKTIQMQQKSLIHKAELGVLKSDMRKSKIDSIVFGAASSFKDIELFNIERENKRQKLDIESQAAIIEKYKAEADRNEHMIEKYKAQAYKNKDIIEKYQAGAYKNEDIEKYKEEAQRFQKLAQQSQKETLNLHREYKVEIEKLKEGFKEKALSFKEEVRRRMAEFQNAS</sequence>
<name>A0A367J4V2_RHIST</name>
<organism evidence="3 4">
    <name type="scientific">Rhizopus stolonifer</name>
    <name type="common">Rhizopus nigricans</name>
    <dbReference type="NCBI Taxonomy" id="4846"/>
    <lineage>
        <taxon>Eukaryota</taxon>
        <taxon>Fungi</taxon>
        <taxon>Fungi incertae sedis</taxon>
        <taxon>Mucoromycota</taxon>
        <taxon>Mucoromycotina</taxon>
        <taxon>Mucoromycetes</taxon>
        <taxon>Mucorales</taxon>
        <taxon>Mucorineae</taxon>
        <taxon>Rhizopodaceae</taxon>
        <taxon>Rhizopus</taxon>
    </lineage>
</organism>
<evidence type="ECO:0000256" key="1">
    <source>
        <dbReference type="SAM" id="Coils"/>
    </source>
</evidence>